<comment type="caution">
    <text evidence="1">The sequence shown here is derived from an EMBL/GenBank/DDBJ whole genome shotgun (WGS) entry which is preliminary data.</text>
</comment>
<dbReference type="OrthoDB" id="332165at2"/>
<dbReference type="EMBL" id="RQGP01000012">
    <property type="protein sequence ID" value="TGL92881.1"/>
    <property type="molecule type" value="Genomic_DNA"/>
</dbReference>
<keyword evidence="2" id="KW-1185">Reference proteome</keyword>
<dbReference type="Gene3D" id="3.40.50.620">
    <property type="entry name" value="HUPs"/>
    <property type="match status" value="1"/>
</dbReference>
<protein>
    <submittedName>
        <fullName evidence="1">Arginosuccinate synthase</fullName>
    </submittedName>
</protein>
<proteinExistence type="predicted"/>
<evidence type="ECO:0000313" key="1">
    <source>
        <dbReference type="EMBL" id="TGL92881.1"/>
    </source>
</evidence>
<dbReference type="Proteomes" id="UP000298263">
    <property type="component" value="Unassembled WGS sequence"/>
</dbReference>
<reference evidence="1" key="1">
    <citation type="journal article" date="2019" name="PLoS Negl. Trop. Dis.">
        <title>Revisiting the worldwide diversity of Leptospira species in the environment.</title>
        <authorList>
            <person name="Vincent A.T."/>
            <person name="Schiettekatte O."/>
            <person name="Bourhy P."/>
            <person name="Veyrier F.J."/>
            <person name="Picardeau M."/>
        </authorList>
    </citation>
    <scope>NUCLEOTIDE SEQUENCE [LARGE SCALE GENOMIC DNA]</scope>
    <source>
        <strain evidence="1">201702422</strain>
    </source>
</reference>
<sequence>MISEIPTPITKLFDLALSRMGNKLPELWAENKTQFLISYSGGKDSSILVLFWKYLMERYQIQIPTLFYLSHGIRSIEEEEKELFQFLKSTNFPFHFVKKKSQIYLSN</sequence>
<organism evidence="1 2">
    <name type="scientific">Leptospira congkakensis</name>
    <dbReference type="NCBI Taxonomy" id="2484932"/>
    <lineage>
        <taxon>Bacteria</taxon>
        <taxon>Pseudomonadati</taxon>
        <taxon>Spirochaetota</taxon>
        <taxon>Spirochaetia</taxon>
        <taxon>Leptospirales</taxon>
        <taxon>Leptospiraceae</taxon>
        <taxon>Leptospira</taxon>
    </lineage>
</organism>
<name>A0A4Z1A7Y8_9LEPT</name>
<dbReference type="AlphaFoldDB" id="A0A4Z1A7Y8"/>
<evidence type="ECO:0000313" key="2">
    <source>
        <dbReference type="Proteomes" id="UP000298263"/>
    </source>
</evidence>
<dbReference type="RefSeq" id="WP_135586311.1">
    <property type="nucleotide sequence ID" value="NZ_RQGO01000025.1"/>
</dbReference>
<gene>
    <name evidence="1" type="ORF">EHQ69_07815</name>
</gene>
<accession>A0A4Z1A7Y8</accession>
<dbReference type="InterPro" id="IPR014729">
    <property type="entry name" value="Rossmann-like_a/b/a_fold"/>
</dbReference>
<dbReference type="SUPFAM" id="SSF52402">
    <property type="entry name" value="Adenine nucleotide alpha hydrolases-like"/>
    <property type="match status" value="1"/>
</dbReference>